<dbReference type="GeneTree" id="ENSGT00940000156968"/>
<dbReference type="InterPro" id="IPR003591">
    <property type="entry name" value="Leu-rich_rpt_typical-subtyp"/>
</dbReference>
<dbReference type="FunFam" id="3.80.10.10:FF:000193">
    <property type="entry name" value="Leucine-rich repeat-containing protein 40"/>
    <property type="match status" value="1"/>
</dbReference>
<keyword evidence="1" id="KW-0433">Leucine-rich repeat</keyword>
<keyword evidence="7" id="KW-1185">Reference proteome</keyword>
<dbReference type="FunFam" id="3.80.10.10:FF:000265">
    <property type="entry name" value="Leucine-rich repeat-containing protein 40"/>
    <property type="match status" value="1"/>
</dbReference>
<reference evidence="6" key="5">
    <citation type="submission" date="2025-09" db="UniProtKB">
        <authorList>
            <consortium name="Ensembl"/>
        </authorList>
    </citation>
    <scope>IDENTIFICATION</scope>
</reference>
<evidence type="ECO:0000256" key="2">
    <source>
        <dbReference type="ARBA" id="ARBA00022737"/>
    </source>
</evidence>
<feature type="domain" description="Disease resistance R13L4/SHOC-2-like LRR" evidence="5">
    <location>
        <begin position="143"/>
        <end position="249"/>
    </location>
</feature>
<dbReference type="PROSITE" id="PS51450">
    <property type="entry name" value="LRR"/>
    <property type="match status" value="7"/>
</dbReference>
<dbReference type="OMA" id="CMLHKLT"/>
<dbReference type="FunFam" id="3.80.10.10:FF:000116">
    <property type="entry name" value="Leucine-rich repeat-containing protein 40"/>
    <property type="match status" value="1"/>
</dbReference>
<reference evidence="7" key="2">
    <citation type="journal article" date="2007" name="PLoS Biol.">
        <title>Survey sequencing and comparative analysis of the elephant shark (Callorhinchus milii) genome.</title>
        <authorList>
            <person name="Venkatesh B."/>
            <person name="Kirkness E.F."/>
            <person name="Loh Y.H."/>
            <person name="Halpern A.L."/>
            <person name="Lee A.P."/>
            <person name="Johnson J."/>
            <person name="Dandona N."/>
            <person name="Viswanathan L.D."/>
            <person name="Tay A."/>
            <person name="Venter J.C."/>
            <person name="Strausberg R.L."/>
            <person name="Brenner S."/>
        </authorList>
    </citation>
    <scope>NUCLEOTIDE SEQUENCE [LARGE SCALE GENOMIC DNA]</scope>
</reference>
<dbReference type="KEGG" id="cmk:103189138"/>
<reference evidence="7" key="3">
    <citation type="journal article" date="2014" name="Nature">
        <title>Elephant shark genome provides unique insights into gnathostome evolution.</title>
        <authorList>
            <consortium name="International Elephant Shark Genome Sequencing Consortium"/>
            <person name="Venkatesh B."/>
            <person name="Lee A.P."/>
            <person name="Ravi V."/>
            <person name="Maurya A.K."/>
            <person name="Lian M.M."/>
            <person name="Swann J.B."/>
            <person name="Ohta Y."/>
            <person name="Flajnik M.F."/>
            <person name="Sutoh Y."/>
            <person name="Kasahara M."/>
            <person name="Hoon S."/>
            <person name="Gangu V."/>
            <person name="Roy S.W."/>
            <person name="Irimia M."/>
            <person name="Korzh V."/>
            <person name="Kondrychyn I."/>
            <person name="Lim Z.W."/>
            <person name="Tay B.H."/>
            <person name="Tohari S."/>
            <person name="Kong K.W."/>
            <person name="Ho S."/>
            <person name="Lorente-Galdos B."/>
            <person name="Quilez J."/>
            <person name="Marques-Bonet T."/>
            <person name="Raney B.J."/>
            <person name="Ingham P.W."/>
            <person name="Tay A."/>
            <person name="Hillier L.W."/>
            <person name="Minx P."/>
            <person name="Boehm T."/>
            <person name="Wilson R.K."/>
            <person name="Brenner S."/>
            <person name="Warren W.C."/>
        </authorList>
    </citation>
    <scope>NUCLEOTIDE SEQUENCE [LARGE SCALE GENOMIC DNA]</scope>
</reference>
<dbReference type="STRING" id="7868.ENSCMIP00000001580"/>
<evidence type="ECO:0000256" key="1">
    <source>
        <dbReference type="ARBA" id="ARBA00022614"/>
    </source>
</evidence>
<evidence type="ECO:0000259" key="5">
    <source>
        <dbReference type="Pfam" id="PF23598"/>
    </source>
</evidence>
<dbReference type="InterPro" id="IPR032675">
    <property type="entry name" value="LRR_dom_sf"/>
</dbReference>
<dbReference type="InParanoid" id="A0A4W3GFZ4"/>
<dbReference type="GeneID" id="103189138"/>
<accession>A0A4W3GFZ4</accession>
<evidence type="ECO:0000313" key="6">
    <source>
        <dbReference type="Ensembl" id="ENSCMIP00000001580.1"/>
    </source>
</evidence>
<evidence type="ECO:0000313" key="7">
    <source>
        <dbReference type="Proteomes" id="UP000314986"/>
    </source>
</evidence>
<dbReference type="InterPro" id="IPR050216">
    <property type="entry name" value="LRR_domain-containing"/>
</dbReference>
<dbReference type="FunFam" id="3.80.10.10:FF:000206">
    <property type="entry name" value="leucine-rich repeat-containing protein 40"/>
    <property type="match status" value="1"/>
</dbReference>
<dbReference type="Pfam" id="PF13855">
    <property type="entry name" value="LRR_8"/>
    <property type="match status" value="3"/>
</dbReference>
<dbReference type="Proteomes" id="UP000314986">
    <property type="component" value="Unassembled WGS sequence"/>
</dbReference>
<dbReference type="PRINTS" id="PR00019">
    <property type="entry name" value="LEURICHRPT"/>
</dbReference>
<evidence type="ECO:0000256" key="4">
    <source>
        <dbReference type="SAM" id="MobiDB-lite"/>
    </source>
</evidence>
<dbReference type="InterPro" id="IPR055414">
    <property type="entry name" value="LRR_R13L4/SHOC2-like"/>
</dbReference>
<dbReference type="AlphaFoldDB" id="A0A4W3GFZ4"/>
<reference evidence="6" key="4">
    <citation type="submission" date="2025-08" db="UniProtKB">
        <authorList>
            <consortium name="Ensembl"/>
        </authorList>
    </citation>
    <scope>IDENTIFICATION</scope>
</reference>
<dbReference type="PANTHER" id="PTHR48051:SF1">
    <property type="entry name" value="RAS SUPPRESSOR PROTEIN 1"/>
    <property type="match status" value="1"/>
</dbReference>
<dbReference type="Ensembl" id="ENSCMIT00000001644.1">
    <property type="protein sequence ID" value="ENSCMIP00000001580.1"/>
    <property type="gene ID" value="ENSCMIG00000000986.1"/>
</dbReference>
<feature type="compositionally biased region" description="Basic residues" evidence="4">
    <location>
        <begin position="1"/>
        <end position="11"/>
    </location>
</feature>
<dbReference type="PANTHER" id="PTHR48051">
    <property type="match status" value="1"/>
</dbReference>
<dbReference type="FunCoup" id="A0A4W3GFZ4">
    <property type="interactions" value="710"/>
</dbReference>
<dbReference type="SMART" id="SM00364">
    <property type="entry name" value="LRR_BAC"/>
    <property type="match status" value="13"/>
</dbReference>
<organism evidence="6 7">
    <name type="scientific">Callorhinchus milii</name>
    <name type="common">Ghost shark</name>
    <dbReference type="NCBI Taxonomy" id="7868"/>
    <lineage>
        <taxon>Eukaryota</taxon>
        <taxon>Metazoa</taxon>
        <taxon>Chordata</taxon>
        <taxon>Craniata</taxon>
        <taxon>Vertebrata</taxon>
        <taxon>Chondrichthyes</taxon>
        <taxon>Holocephali</taxon>
        <taxon>Chimaeriformes</taxon>
        <taxon>Callorhinchidae</taxon>
        <taxon>Callorhinchus</taxon>
    </lineage>
</organism>
<gene>
    <name evidence="6" type="primary">LOC103189138</name>
</gene>
<dbReference type="OrthoDB" id="660555at2759"/>
<name>A0A4W3GFZ4_CALMI</name>
<dbReference type="Pfam" id="PF23598">
    <property type="entry name" value="LRR_14"/>
    <property type="match status" value="1"/>
</dbReference>
<keyword evidence="2" id="KW-0677">Repeat</keyword>
<dbReference type="SMART" id="SM00365">
    <property type="entry name" value="LRR_SD22"/>
    <property type="match status" value="7"/>
</dbReference>
<protein>
    <recommendedName>
        <fullName evidence="3">Leucine-rich repeat-containing protein 40</fullName>
    </recommendedName>
</protein>
<proteinExistence type="predicted"/>
<dbReference type="SUPFAM" id="SSF52058">
    <property type="entry name" value="L domain-like"/>
    <property type="match status" value="1"/>
</dbReference>
<evidence type="ECO:0000256" key="3">
    <source>
        <dbReference type="ARBA" id="ARBA00071450"/>
    </source>
</evidence>
<dbReference type="SMART" id="SM00369">
    <property type="entry name" value="LRR_TYP"/>
    <property type="match status" value="13"/>
</dbReference>
<dbReference type="Gene3D" id="3.80.10.10">
    <property type="entry name" value="Ribonuclease Inhibitor"/>
    <property type="match status" value="5"/>
</dbReference>
<sequence length="601" mass="67138">MSRQRGGRFAKPRAGFQPDSQQPTVAAGLIKTARKSGQLNLSNRGLTEVPQSVWRINVDPPEEQNVNVSFGASDCWWEQTDLTKLILASNRLQCLSEDIQLLPALTVLDVHDNQLTSLPRAIGTLVNLQKLHISHNKLKEMPEELWSLKHLKSLHFQHNEVEQVPDGVGQLVHLEELDVSNNQLSSVPSSLSELTSLLRLNLANNKLRNLPPEISRMSSLKLLDLTRNQLESVPPELAKMVSLEQLYLRHNKLRGLPELPSCQFLKELHVGNNQIEYLGPEHLKNLSAISVIELRDNKLKSLPDEILLLQGLERLDLTNNDISSLPYALGNLPKLKSLLLEGNPLRSIRRDILNRGTQELLKYLRGRIQEESNDQSVGSTMTAMTLPSESIVDTYSLGTLKVLQYSDRKATAVPPDVFDAVGEIAITTANFSKNLLTEVPSRITDFKNTVTDVNLGFNKLASLSSELCALQRLTHLDLRNNLLASLPVEMKSLQRLQTIILSFNRFKEFPEVLYHFPALETLLLGNNQVGSIDAPRLASLDRLTTLDLTNNDLLHVPPELGMCGSLRNLLLDGNRFRTPRAAILAKGTAAILEYLQSRIPT</sequence>
<reference evidence="7" key="1">
    <citation type="journal article" date="2006" name="Science">
        <title>Ancient noncoding elements conserved in the human genome.</title>
        <authorList>
            <person name="Venkatesh B."/>
            <person name="Kirkness E.F."/>
            <person name="Loh Y.H."/>
            <person name="Halpern A.L."/>
            <person name="Lee A.P."/>
            <person name="Johnson J."/>
            <person name="Dandona N."/>
            <person name="Viswanathan L.D."/>
            <person name="Tay A."/>
            <person name="Venter J.C."/>
            <person name="Strausberg R.L."/>
            <person name="Brenner S."/>
        </authorList>
    </citation>
    <scope>NUCLEOTIDE SEQUENCE [LARGE SCALE GENOMIC DNA]</scope>
</reference>
<dbReference type="GO" id="GO:0005737">
    <property type="term" value="C:cytoplasm"/>
    <property type="evidence" value="ECO:0007669"/>
    <property type="project" value="TreeGrafter"/>
</dbReference>
<feature type="region of interest" description="Disordered" evidence="4">
    <location>
        <begin position="1"/>
        <end position="22"/>
    </location>
</feature>
<dbReference type="InterPro" id="IPR001611">
    <property type="entry name" value="Leu-rich_rpt"/>
</dbReference>
<dbReference type="SUPFAM" id="SSF52047">
    <property type="entry name" value="RNI-like"/>
    <property type="match status" value="1"/>
</dbReference>